<protein>
    <submittedName>
        <fullName evidence="2">Uncharacterized protein</fullName>
    </submittedName>
</protein>
<organism evidence="2 3">
    <name type="scientific">Papaver somniferum</name>
    <name type="common">Opium poppy</name>
    <dbReference type="NCBI Taxonomy" id="3469"/>
    <lineage>
        <taxon>Eukaryota</taxon>
        <taxon>Viridiplantae</taxon>
        <taxon>Streptophyta</taxon>
        <taxon>Embryophyta</taxon>
        <taxon>Tracheophyta</taxon>
        <taxon>Spermatophyta</taxon>
        <taxon>Magnoliopsida</taxon>
        <taxon>Ranunculales</taxon>
        <taxon>Papaveraceae</taxon>
        <taxon>Papaveroideae</taxon>
        <taxon>Papaver</taxon>
    </lineage>
</organism>
<feature type="region of interest" description="Disordered" evidence="1">
    <location>
        <begin position="1"/>
        <end position="30"/>
    </location>
</feature>
<name>A0A4Y7K0K2_PAPSO</name>
<gene>
    <name evidence="2" type="ORF">C5167_009532</name>
</gene>
<proteinExistence type="predicted"/>
<evidence type="ECO:0000313" key="2">
    <source>
        <dbReference type="EMBL" id="RZC65840.1"/>
    </source>
</evidence>
<dbReference type="EMBL" id="CM010720">
    <property type="protein sequence ID" value="RZC65840.1"/>
    <property type="molecule type" value="Genomic_DNA"/>
</dbReference>
<feature type="compositionally biased region" description="Polar residues" evidence="1">
    <location>
        <begin position="1"/>
        <end position="28"/>
    </location>
</feature>
<evidence type="ECO:0000256" key="1">
    <source>
        <dbReference type="SAM" id="MobiDB-lite"/>
    </source>
</evidence>
<accession>A0A4Y7K0K2</accession>
<sequence length="121" mass="13195">MEMKSSNPDMNPTNQNGIASDENTSTQIMDDAKETGPVGEVAVSELVENFLAWHVRLLCSLDATGRPDESLAVEIDGLFLGASKEENFQKGTMLSLAIKEGQLKPNVCYQPRYSSNVEVSN</sequence>
<dbReference type="Proteomes" id="UP000316621">
    <property type="component" value="Chromosome 6"/>
</dbReference>
<keyword evidence="3" id="KW-1185">Reference proteome</keyword>
<dbReference type="Gramene" id="RZC65840">
    <property type="protein sequence ID" value="RZC65840"/>
    <property type="gene ID" value="C5167_009532"/>
</dbReference>
<dbReference type="AlphaFoldDB" id="A0A4Y7K0K2"/>
<reference evidence="2 3" key="1">
    <citation type="journal article" date="2018" name="Science">
        <title>The opium poppy genome and morphinan production.</title>
        <authorList>
            <person name="Guo L."/>
            <person name="Winzer T."/>
            <person name="Yang X."/>
            <person name="Li Y."/>
            <person name="Ning Z."/>
            <person name="He Z."/>
            <person name="Teodor R."/>
            <person name="Lu Y."/>
            <person name="Bowser T.A."/>
            <person name="Graham I.A."/>
            <person name="Ye K."/>
        </authorList>
    </citation>
    <scope>NUCLEOTIDE SEQUENCE [LARGE SCALE GENOMIC DNA]</scope>
    <source>
        <strain evidence="3">cv. HN1</strain>
        <tissue evidence="2">Leaves</tissue>
    </source>
</reference>
<evidence type="ECO:0000313" key="3">
    <source>
        <dbReference type="Proteomes" id="UP000316621"/>
    </source>
</evidence>